<dbReference type="RefSeq" id="WP_119350985.1">
    <property type="nucleotide sequence ID" value="NZ_JBFHKJ010000422.1"/>
</dbReference>
<feature type="short sequence motif" description="HXTX 2" evidence="2">
    <location>
        <begin position="130"/>
        <end position="133"/>
    </location>
</feature>
<dbReference type="Pfam" id="PF02834">
    <property type="entry name" value="LigT_PEase"/>
    <property type="match status" value="2"/>
</dbReference>
<name>A0A399CYC0_9BACT</name>
<evidence type="ECO:0000313" key="4">
    <source>
        <dbReference type="EMBL" id="RIH64153.1"/>
    </source>
</evidence>
<evidence type="ECO:0000313" key="5">
    <source>
        <dbReference type="Proteomes" id="UP000266441"/>
    </source>
</evidence>
<feature type="short sequence motif" description="HXTX 1" evidence="2">
    <location>
        <begin position="44"/>
        <end position="47"/>
    </location>
</feature>
<dbReference type="InterPro" id="IPR009097">
    <property type="entry name" value="Cyclic_Pdiesterase"/>
</dbReference>
<comment type="function">
    <text evidence="2">Hydrolyzes RNA 2',3'-cyclic phosphodiester to an RNA 2'-phosphomonoester.</text>
</comment>
<dbReference type="GO" id="GO:0008664">
    <property type="term" value="F:RNA 2',3'-cyclic 3'-phosphodiesterase activity"/>
    <property type="evidence" value="ECO:0007669"/>
    <property type="project" value="UniProtKB-EC"/>
</dbReference>
<dbReference type="HAMAP" id="MF_01940">
    <property type="entry name" value="RNA_CPDase"/>
    <property type="match status" value="1"/>
</dbReference>
<accession>A0A399CYC0</accession>
<dbReference type="Proteomes" id="UP000266441">
    <property type="component" value="Unassembled WGS sequence"/>
</dbReference>
<gene>
    <name evidence="4" type="primary">thpR</name>
    <name evidence="4" type="ORF">D1164_16490</name>
</gene>
<dbReference type="EMBL" id="QWET01000013">
    <property type="protein sequence ID" value="RIH64153.1"/>
    <property type="molecule type" value="Genomic_DNA"/>
</dbReference>
<dbReference type="InterPro" id="IPR014051">
    <property type="entry name" value="Phosphoesterase_HXTX"/>
</dbReference>
<dbReference type="AlphaFoldDB" id="A0A399CYC0"/>
<keyword evidence="5" id="KW-1185">Reference proteome</keyword>
<evidence type="ECO:0000256" key="2">
    <source>
        <dbReference type="HAMAP-Rule" id="MF_01940"/>
    </source>
</evidence>
<reference evidence="4 5" key="1">
    <citation type="journal article" date="2015" name="Int. J. Syst. Evol. Microbiol.">
        <title>Mariniphaga sediminis sp. nov., isolated from coastal sediment.</title>
        <authorList>
            <person name="Wang F.Q."/>
            <person name="Shen Q.Y."/>
            <person name="Chen G.J."/>
            <person name="Du Z.J."/>
        </authorList>
    </citation>
    <scope>NUCLEOTIDE SEQUENCE [LARGE SCALE GENOMIC DNA]</scope>
    <source>
        <strain evidence="4 5">SY21</strain>
    </source>
</reference>
<feature type="domain" description="Phosphoesterase HXTX" evidence="3">
    <location>
        <begin position="23"/>
        <end position="94"/>
    </location>
</feature>
<dbReference type="InterPro" id="IPR004175">
    <property type="entry name" value="RNA_CPDase"/>
</dbReference>
<dbReference type="EC" id="3.1.4.58" evidence="2"/>
<organism evidence="4 5">
    <name type="scientific">Mariniphaga sediminis</name>
    <dbReference type="NCBI Taxonomy" id="1628158"/>
    <lineage>
        <taxon>Bacteria</taxon>
        <taxon>Pseudomonadati</taxon>
        <taxon>Bacteroidota</taxon>
        <taxon>Bacteroidia</taxon>
        <taxon>Marinilabiliales</taxon>
        <taxon>Prolixibacteraceae</taxon>
        <taxon>Mariniphaga</taxon>
    </lineage>
</organism>
<dbReference type="GO" id="GO:0004113">
    <property type="term" value="F:2',3'-cyclic-nucleotide 3'-phosphodiesterase activity"/>
    <property type="evidence" value="ECO:0007669"/>
    <property type="project" value="InterPro"/>
</dbReference>
<proteinExistence type="inferred from homology"/>
<comment type="catalytic activity">
    <reaction evidence="2">
        <text>a 3'-end 2',3'-cyclophospho-ribonucleotide-RNA + H2O = a 3'-end 2'-phospho-ribonucleotide-RNA + H(+)</text>
        <dbReference type="Rhea" id="RHEA:11828"/>
        <dbReference type="Rhea" id="RHEA-COMP:10464"/>
        <dbReference type="Rhea" id="RHEA-COMP:17353"/>
        <dbReference type="ChEBI" id="CHEBI:15377"/>
        <dbReference type="ChEBI" id="CHEBI:15378"/>
        <dbReference type="ChEBI" id="CHEBI:83064"/>
        <dbReference type="ChEBI" id="CHEBI:173113"/>
        <dbReference type="EC" id="3.1.4.58"/>
    </reaction>
</comment>
<evidence type="ECO:0000256" key="1">
    <source>
        <dbReference type="ARBA" id="ARBA00022801"/>
    </source>
</evidence>
<protein>
    <recommendedName>
        <fullName evidence="2">RNA 2',3'-cyclic phosphodiesterase</fullName>
        <shortName evidence="2">RNA 2',3'-CPDase</shortName>
        <ecNumber evidence="2">3.1.4.58</ecNumber>
    </recommendedName>
</protein>
<dbReference type="OrthoDB" id="9789350at2"/>
<feature type="active site" description="Proton acceptor" evidence="2">
    <location>
        <position position="130"/>
    </location>
</feature>
<keyword evidence="1 2" id="KW-0378">Hydrolase</keyword>
<sequence length="189" mass="21740">MSDLLRTFIALKINPEPPLLLKLKELKNELAGEPVKWVDENNLHLTLKFLGDTTLHQVDDLKAILKKISARSNAFSFRLKGLAFFKNKGIPRVLFIGIEEGEALQQLAAEINLQLFALGFEKENRPFSPHLTLARLKFLKDKRNFYNAIDKYRDTDIQSIVIHEIILYQSILKPTGPIYKPLEIFRLEG</sequence>
<dbReference type="PANTHER" id="PTHR35561:SF1">
    <property type="entry name" value="RNA 2',3'-CYCLIC PHOSPHODIESTERASE"/>
    <property type="match status" value="1"/>
</dbReference>
<dbReference type="Gene3D" id="3.90.1140.10">
    <property type="entry name" value="Cyclic phosphodiesterase"/>
    <property type="match status" value="1"/>
</dbReference>
<feature type="active site" description="Proton donor" evidence="2">
    <location>
        <position position="44"/>
    </location>
</feature>
<dbReference type="NCBIfam" id="TIGR02258">
    <property type="entry name" value="2_5_ligase"/>
    <property type="match status" value="1"/>
</dbReference>
<feature type="domain" description="Phosphoesterase HXTX" evidence="3">
    <location>
        <begin position="100"/>
        <end position="179"/>
    </location>
</feature>
<comment type="similarity">
    <text evidence="2">Belongs to the 2H phosphoesterase superfamily. ThpR family.</text>
</comment>
<dbReference type="SUPFAM" id="SSF55144">
    <property type="entry name" value="LigT-like"/>
    <property type="match status" value="1"/>
</dbReference>
<comment type="caution">
    <text evidence="4">The sequence shown here is derived from an EMBL/GenBank/DDBJ whole genome shotgun (WGS) entry which is preliminary data.</text>
</comment>
<evidence type="ECO:0000259" key="3">
    <source>
        <dbReference type="Pfam" id="PF02834"/>
    </source>
</evidence>
<dbReference type="PANTHER" id="PTHR35561">
    <property type="entry name" value="RNA 2',3'-CYCLIC PHOSPHODIESTERASE"/>
    <property type="match status" value="1"/>
</dbReference>